<reference evidence="2" key="1">
    <citation type="submission" date="2024-10" db="EMBL/GenBank/DDBJ databases">
        <authorList>
            <person name="Ryan C."/>
        </authorList>
    </citation>
    <scope>NUCLEOTIDE SEQUENCE [LARGE SCALE GENOMIC DNA]</scope>
</reference>
<evidence type="ECO:0000259" key="1">
    <source>
        <dbReference type="SMART" id="SM00256"/>
    </source>
</evidence>
<dbReference type="InterPro" id="IPR005174">
    <property type="entry name" value="KIB1-4_b-propeller"/>
</dbReference>
<feature type="domain" description="F-box" evidence="1">
    <location>
        <begin position="15"/>
        <end position="55"/>
    </location>
</feature>
<dbReference type="Proteomes" id="UP001497457">
    <property type="component" value="Chromosome 1b"/>
</dbReference>
<dbReference type="EMBL" id="OZ075111">
    <property type="protein sequence ID" value="CAL4890033.1"/>
    <property type="molecule type" value="Genomic_DNA"/>
</dbReference>
<protein>
    <recommendedName>
        <fullName evidence="1">F-box domain-containing protein</fullName>
    </recommendedName>
</protein>
<dbReference type="SUPFAM" id="SSF81383">
    <property type="entry name" value="F-box domain"/>
    <property type="match status" value="1"/>
</dbReference>
<evidence type="ECO:0000313" key="3">
    <source>
        <dbReference type="Proteomes" id="UP001497457"/>
    </source>
</evidence>
<dbReference type="SMART" id="SM00256">
    <property type="entry name" value="FBOX"/>
    <property type="match status" value="1"/>
</dbReference>
<dbReference type="Gene3D" id="1.20.1280.50">
    <property type="match status" value="1"/>
</dbReference>
<dbReference type="InterPro" id="IPR001810">
    <property type="entry name" value="F-box_dom"/>
</dbReference>
<dbReference type="CDD" id="cd09917">
    <property type="entry name" value="F-box_SF"/>
    <property type="match status" value="1"/>
</dbReference>
<accession>A0ABC8VFM4</accession>
<name>A0ABC8VFM4_9POAL</name>
<organism evidence="2 3">
    <name type="scientific">Urochloa decumbens</name>
    <dbReference type="NCBI Taxonomy" id="240449"/>
    <lineage>
        <taxon>Eukaryota</taxon>
        <taxon>Viridiplantae</taxon>
        <taxon>Streptophyta</taxon>
        <taxon>Embryophyta</taxon>
        <taxon>Tracheophyta</taxon>
        <taxon>Spermatophyta</taxon>
        <taxon>Magnoliopsida</taxon>
        <taxon>Liliopsida</taxon>
        <taxon>Poales</taxon>
        <taxon>Poaceae</taxon>
        <taxon>PACMAD clade</taxon>
        <taxon>Panicoideae</taxon>
        <taxon>Panicodae</taxon>
        <taxon>Paniceae</taxon>
        <taxon>Melinidinae</taxon>
        <taxon>Urochloa</taxon>
    </lineage>
</organism>
<dbReference type="PANTHER" id="PTHR33110">
    <property type="entry name" value="F-BOX/KELCH-REPEAT PROTEIN-RELATED"/>
    <property type="match status" value="1"/>
</dbReference>
<evidence type="ECO:0000313" key="2">
    <source>
        <dbReference type="EMBL" id="CAL4890033.1"/>
    </source>
</evidence>
<keyword evidence="3" id="KW-1185">Reference proteome</keyword>
<gene>
    <name evidence="2" type="ORF">URODEC1_LOCUS3023</name>
</gene>
<dbReference type="Pfam" id="PF12937">
    <property type="entry name" value="F-box-like"/>
    <property type="match status" value="1"/>
</dbReference>
<dbReference type="AlphaFoldDB" id="A0ABC8VFM4"/>
<proteinExistence type="predicted"/>
<dbReference type="PANTHER" id="PTHR33110:SF82">
    <property type="entry name" value="OS07G0500250 PROTEIN"/>
    <property type="match status" value="1"/>
</dbReference>
<dbReference type="Pfam" id="PF03478">
    <property type="entry name" value="Beta-prop_KIB1-4"/>
    <property type="match status" value="1"/>
</dbReference>
<dbReference type="InterPro" id="IPR036047">
    <property type="entry name" value="F-box-like_dom_sf"/>
</dbReference>
<sequence>MAALPTSLLRPWSDLPPELLGHVIARLPFPADRARLRAVCRDWRTAARHYLRCQLPWLVLPDLSFCTIDDDGDNGGSGGGIFFPRGTIPGVPEDATCVGSTDGWLVLDRTDDAFRRIKFVDKPRSAAYRDYPRREVNHMHSYLLYNPFSGETVPLPELDAIIGHVSEKFEVRKVLMRSSSPDDIIAIMTNSTHGNVILCHPGKGTYILHYFRVCDIAFIGEWLYGITPDEDLLAFRLDEDGDGKPIVVNGKRVIKHPLPEDDEEIGPYTEAPYQGHAITTRNLVKSQSGELLMVRRMYQEPPFTNSFTREVEVFKADMDVGNWIIDRNALAQDEVLFLSRAFCRSSRVSGDMEPGFIYFDSTNEVFDAISWTPMPFRMPWQRKQFTKKWMTWVFPPEVVV</sequence>